<dbReference type="Gene3D" id="3.40.50.300">
    <property type="entry name" value="P-loop containing nucleotide triphosphate hydrolases"/>
    <property type="match status" value="2"/>
</dbReference>
<accession>A0A5B2XNY3</accession>
<keyword evidence="8" id="KW-0472">Membrane</keyword>
<evidence type="ECO:0000313" key="11">
    <source>
        <dbReference type="EMBL" id="KAA2264579.1"/>
    </source>
</evidence>
<dbReference type="GO" id="GO:0005524">
    <property type="term" value="F:ATP binding"/>
    <property type="evidence" value="ECO:0007669"/>
    <property type="project" value="UniProtKB-KW"/>
</dbReference>
<reference evidence="11 12" key="2">
    <citation type="submission" date="2019-09" db="EMBL/GenBank/DDBJ databases">
        <authorList>
            <person name="Jin C."/>
        </authorList>
    </citation>
    <scope>NUCLEOTIDE SEQUENCE [LARGE SCALE GENOMIC DNA]</scope>
    <source>
        <strain evidence="11 12">AN110305</strain>
    </source>
</reference>
<keyword evidence="7" id="KW-1278">Translocase</keyword>
<keyword evidence="3" id="KW-1003">Cell membrane</keyword>
<sequence>MSTVATERAAPQESERAPAVVLTGITKRFPGVVANRDVALTVRQGEVHALCGENGAGKSTLMKILYGMQQPDEGTIEVEGQEIRFRSPTDAIKAGIGMVHQHFMLADNLTVLENVVLGAEKLHGIGGKARRTLVELGRTTGMRVDPDALVERLGVADRQRVEILKVLYRGARIIILDEPTAVLVPQEVDELFDTVRGMRDQGFTFLFISHKLDEVRTIADSVTVIRRGTTVGTADPKAISSRQLAEMMVGSELPSPETRESTVTDRPVLSVEELTLLAEDGSGRPVLDAVDLVVRSGEVLGIAGVEGNGQTELVEAIMGMRASSAGRIVLTSADGTRTDLTKLGTLARREAGIGYVPEDRTRHGLLLSEPLWLNRVLGYQTRPPVSKGQWLDIEGARADTKRIVEEFDVRTPSIDVPAAALSGGNQQKLVVGRELSGDPVLLIASHPTRGVDVGAQALIWDQIRNARASGLAVLLISADLDELIGLSDTIKVMLRGRLVSDADPATVTPEELGSAMTGAGDDPDTAPPAEPAEPKPSTVDSAGQAAETTAPARAEDEAEGGDQA</sequence>
<dbReference type="PROSITE" id="PS00211">
    <property type="entry name" value="ABC_TRANSPORTER_1"/>
    <property type="match status" value="1"/>
</dbReference>
<dbReference type="InterPro" id="IPR003593">
    <property type="entry name" value="AAA+_ATPase"/>
</dbReference>
<feature type="region of interest" description="Disordered" evidence="9">
    <location>
        <begin position="505"/>
        <end position="564"/>
    </location>
</feature>
<comment type="subcellular location">
    <subcellularLocation>
        <location evidence="1">Cell membrane</location>
        <topology evidence="1">Peripheral membrane protein</topology>
    </subcellularLocation>
</comment>
<dbReference type="RefSeq" id="WP_149848383.1">
    <property type="nucleotide sequence ID" value="NZ_VUOB01000010.1"/>
</dbReference>
<evidence type="ECO:0000256" key="6">
    <source>
        <dbReference type="ARBA" id="ARBA00022840"/>
    </source>
</evidence>
<feature type="domain" description="ABC transporter" evidence="10">
    <location>
        <begin position="20"/>
        <end position="252"/>
    </location>
</feature>
<dbReference type="InterPro" id="IPR017871">
    <property type="entry name" value="ABC_transporter-like_CS"/>
</dbReference>
<dbReference type="InterPro" id="IPR050107">
    <property type="entry name" value="ABC_carbohydrate_import_ATPase"/>
</dbReference>
<dbReference type="PANTHER" id="PTHR43790">
    <property type="entry name" value="CARBOHYDRATE TRANSPORT ATP-BINDING PROTEIN MG119-RELATED"/>
    <property type="match status" value="1"/>
</dbReference>
<feature type="domain" description="ABC transporter" evidence="10">
    <location>
        <begin position="269"/>
        <end position="520"/>
    </location>
</feature>
<dbReference type="Pfam" id="PF00005">
    <property type="entry name" value="ABC_tran"/>
    <property type="match status" value="2"/>
</dbReference>
<keyword evidence="4" id="KW-0677">Repeat</keyword>
<evidence type="ECO:0000259" key="10">
    <source>
        <dbReference type="PROSITE" id="PS50893"/>
    </source>
</evidence>
<dbReference type="CDD" id="cd03215">
    <property type="entry name" value="ABC_Carb_Monos_II"/>
    <property type="match status" value="1"/>
</dbReference>
<evidence type="ECO:0000256" key="7">
    <source>
        <dbReference type="ARBA" id="ARBA00022967"/>
    </source>
</evidence>
<comment type="caution">
    <text evidence="11">The sequence shown here is derived from an EMBL/GenBank/DDBJ whole genome shotgun (WGS) entry which is preliminary data.</text>
</comment>
<dbReference type="InterPro" id="IPR027417">
    <property type="entry name" value="P-loop_NTPase"/>
</dbReference>
<keyword evidence="2" id="KW-0813">Transport</keyword>
<organism evidence="11 12">
    <name type="scientific">Solihabitans fulvus</name>
    <dbReference type="NCBI Taxonomy" id="1892852"/>
    <lineage>
        <taxon>Bacteria</taxon>
        <taxon>Bacillati</taxon>
        <taxon>Actinomycetota</taxon>
        <taxon>Actinomycetes</taxon>
        <taxon>Pseudonocardiales</taxon>
        <taxon>Pseudonocardiaceae</taxon>
        <taxon>Solihabitans</taxon>
    </lineage>
</organism>
<evidence type="ECO:0000256" key="3">
    <source>
        <dbReference type="ARBA" id="ARBA00022475"/>
    </source>
</evidence>
<evidence type="ECO:0000256" key="8">
    <source>
        <dbReference type="ARBA" id="ARBA00023136"/>
    </source>
</evidence>
<evidence type="ECO:0000256" key="1">
    <source>
        <dbReference type="ARBA" id="ARBA00004202"/>
    </source>
</evidence>
<evidence type="ECO:0000256" key="4">
    <source>
        <dbReference type="ARBA" id="ARBA00022737"/>
    </source>
</evidence>
<keyword evidence="12" id="KW-1185">Reference proteome</keyword>
<proteinExistence type="predicted"/>
<dbReference type="SMART" id="SM00382">
    <property type="entry name" value="AAA"/>
    <property type="match status" value="2"/>
</dbReference>
<dbReference type="Proteomes" id="UP000323454">
    <property type="component" value="Unassembled WGS sequence"/>
</dbReference>
<dbReference type="AlphaFoldDB" id="A0A5B2XNY3"/>
<dbReference type="InterPro" id="IPR003439">
    <property type="entry name" value="ABC_transporter-like_ATP-bd"/>
</dbReference>
<protein>
    <submittedName>
        <fullName evidence="11">ABC transporter ATP-binding protein</fullName>
    </submittedName>
</protein>
<evidence type="ECO:0000256" key="5">
    <source>
        <dbReference type="ARBA" id="ARBA00022741"/>
    </source>
</evidence>
<dbReference type="CDD" id="cd03216">
    <property type="entry name" value="ABC_Carb_Monos_I"/>
    <property type="match status" value="1"/>
</dbReference>
<evidence type="ECO:0000256" key="9">
    <source>
        <dbReference type="SAM" id="MobiDB-lite"/>
    </source>
</evidence>
<dbReference type="OrthoDB" id="39350at2"/>
<evidence type="ECO:0000256" key="2">
    <source>
        <dbReference type="ARBA" id="ARBA00022448"/>
    </source>
</evidence>
<dbReference type="GO" id="GO:0005886">
    <property type="term" value="C:plasma membrane"/>
    <property type="evidence" value="ECO:0007669"/>
    <property type="project" value="UniProtKB-SubCell"/>
</dbReference>
<dbReference type="FunFam" id="3.40.50.300:FF:000127">
    <property type="entry name" value="Ribose import ATP-binding protein RbsA"/>
    <property type="match status" value="1"/>
</dbReference>
<name>A0A5B2XNY3_9PSEU</name>
<keyword evidence="5" id="KW-0547">Nucleotide-binding</keyword>
<evidence type="ECO:0000313" key="12">
    <source>
        <dbReference type="Proteomes" id="UP000323454"/>
    </source>
</evidence>
<dbReference type="SUPFAM" id="SSF52540">
    <property type="entry name" value="P-loop containing nucleoside triphosphate hydrolases"/>
    <property type="match status" value="2"/>
</dbReference>
<reference evidence="11 12" key="1">
    <citation type="submission" date="2019-09" db="EMBL/GenBank/DDBJ databases">
        <title>Goodfellowia gen. nov., a new genus of the Pseudonocardineae related to Actinoalloteichus, containing Goodfellowia coeruleoviolacea gen. nov., comb. nov. gen. nov., comb. nov.</title>
        <authorList>
            <person name="Labeda D."/>
        </authorList>
    </citation>
    <scope>NUCLEOTIDE SEQUENCE [LARGE SCALE GENOMIC DNA]</scope>
    <source>
        <strain evidence="11 12">AN110305</strain>
    </source>
</reference>
<dbReference type="PANTHER" id="PTHR43790:SF9">
    <property type="entry name" value="GALACTOFURANOSE TRANSPORTER ATP-BINDING PROTEIN YTFR"/>
    <property type="match status" value="1"/>
</dbReference>
<keyword evidence="6 11" id="KW-0067">ATP-binding</keyword>
<dbReference type="GO" id="GO:0016887">
    <property type="term" value="F:ATP hydrolysis activity"/>
    <property type="evidence" value="ECO:0007669"/>
    <property type="project" value="InterPro"/>
</dbReference>
<dbReference type="PROSITE" id="PS50893">
    <property type="entry name" value="ABC_TRANSPORTER_2"/>
    <property type="match status" value="2"/>
</dbReference>
<gene>
    <name evidence="11" type="ORF">F0L68_05580</name>
</gene>
<dbReference type="EMBL" id="VUOB01000010">
    <property type="protein sequence ID" value="KAA2264579.1"/>
    <property type="molecule type" value="Genomic_DNA"/>
</dbReference>